<evidence type="ECO:0000313" key="2">
    <source>
        <dbReference type="Proteomes" id="UP000664781"/>
    </source>
</evidence>
<sequence length="58" mass="5959">MDDVLEVAVNGGTVSITLWAHAQVAGRDVAEPAGIVFDAPATHVEVVPPVQTQIPPAT</sequence>
<dbReference type="Proteomes" id="UP000664781">
    <property type="component" value="Unassembled WGS sequence"/>
</dbReference>
<dbReference type="EMBL" id="JAFMOF010000004">
    <property type="protein sequence ID" value="MBO0655898.1"/>
    <property type="molecule type" value="Genomic_DNA"/>
</dbReference>
<accession>A0A939FQC9</accession>
<gene>
    <name evidence="1" type="ORF">J1792_24920</name>
</gene>
<keyword evidence="2" id="KW-1185">Reference proteome</keyword>
<reference evidence="1" key="1">
    <citation type="submission" date="2021-03" db="EMBL/GenBank/DDBJ databases">
        <title>Streptomyces strains.</title>
        <authorList>
            <person name="Lund M.B."/>
            <person name="Toerring T."/>
        </authorList>
    </citation>
    <scope>NUCLEOTIDE SEQUENCE</scope>
    <source>
        <strain evidence="1">JCM 4242</strain>
    </source>
</reference>
<protein>
    <submittedName>
        <fullName evidence="1">Uncharacterized protein</fullName>
    </submittedName>
</protein>
<dbReference type="AlphaFoldDB" id="A0A939FQC9"/>
<organism evidence="1 2">
    <name type="scientific">Streptomyces triculaminicus</name>
    <dbReference type="NCBI Taxonomy" id="2816232"/>
    <lineage>
        <taxon>Bacteria</taxon>
        <taxon>Bacillati</taxon>
        <taxon>Actinomycetota</taxon>
        <taxon>Actinomycetes</taxon>
        <taxon>Kitasatosporales</taxon>
        <taxon>Streptomycetaceae</taxon>
        <taxon>Streptomyces</taxon>
    </lineage>
</organism>
<evidence type="ECO:0000313" key="1">
    <source>
        <dbReference type="EMBL" id="MBO0655898.1"/>
    </source>
</evidence>
<proteinExistence type="predicted"/>
<comment type="caution">
    <text evidence="1">The sequence shown here is derived from an EMBL/GenBank/DDBJ whole genome shotgun (WGS) entry which is preliminary data.</text>
</comment>
<name>A0A939FQC9_9ACTN</name>
<dbReference type="RefSeq" id="WP_207248253.1">
    <property type="nucleotide sequence ID" value="NZ_JAFMOF010000004.1"/>
</dbReference>